<protein>
    <submittedName>
        <fullName evidence="1">Uncharacterized protein</fullName>
    </submittedName>
</protein>
<reference evidence="1 2" key="1">
    <citation type="journal article" date="2011" name="Science">
        <title>The ecoresponsive genome of Daphnia pulex.</title>
        <authorList>
            <person name="Colbourne J.K."/>
            <person name="Pfrender M.E."/>
            <person name="Gilbert D."/>
            <person name="Thomas W.K."/>
            <person name="Tucker A."/>
            <person name="Oakley T.H."/>
            <person name="Tokishita S."/>
            <person name="Aerts A."/>
            <person name="Arnold G.J."/>
            <person name="Basu M.K."/>
            <person name="Bauer D.J."/>
            <person name="Caceres C.E."/>
            <person name="Carmel L."/>
            <person name="Casola C."/>
            <person name="Choi J.H."/>
            <person name="Detter J.C."/>
            <person name="Dong Q."/>
            <person name="Dusheyko S."/>
            <person name="Eads B.D."/>
            <person name="Frohlich T."/>
            <person name="Geiler-Samerotte K.A."/>
            <person name="Gerlach D."/>
            <person name="Hatcher P."/>
            <person name="Jogdeo S."/>
            <person name="Krijgsveld J."/>
            <person name="Kriventseva E.V."/>
            <person name="Kultz D."/>
            <person name="Laforsch C."/>
            <person name="Lindquist E."/>
            <person name="Lopez J."/>
            <person name="Manak J.R."/>
            <person name="Muller J."/>
            <person name="Pangilinan J."/>
            <person name="Patwardhan R.P."/>
            <person name="Pitluck S."/>
            <person name="Pritham E.J."/>
            <person name="Rechtsteiner A."/>
            <person name="Rho M."/>
            <person name="Rogozin I.B."/>
            <person name="Sakarya O."/>
            <person name="Salamov A."/>
            <person name="Schaack S."/>
            <person name="Shapiro H."/>
            <person name="Shiga Y."/>
            <person name="Skalitzky C."/>
            <person name="Smith Z."/>
            <person name="Souvorov A."/>
            <person name="Sung W."/>
            <person name="Tang Z."/>
            <person name="Tsuchiya D."/>
            <person name="Tu H."/>
            <person name="Vos H."/>
            <person name="Wang M."/>
            <person name="Wolf Y.I."/>
            <person name="Yamagata H."/>
            <person name="Yamada T."/>
            <person name="Ye Y."/>
            <person name="Shaw J.R."/>
            <person name="Andrews J."/>
            <person name="Crease T.J."/>
            <person name="Tang H."/>
            <person name="Lucas S.M."/>
            <person name="Robertson H.M."/>
            <person name="Bork P."/>
            <person name="Koonin E.V."/>
            <person name="Zdobnov E.M."/>
            <person name="Grigoriev I.V."/>
            <person name="Lynch M."/>
            <person name="Boore J.L."/>
        </authorList>
    </citation>
    <scope>NUCLEOTIDE SEQUENCE [LARGE SCALE GENOMIC DNA]</scope>
</reference>
<sequence length="72" mass="8400">MFRSLRCVQSGSELADKVRHRFGDVLVVLDPCSYNFSLEGDRVDAQQRYPGYARYAFVRGLHFSVRVYPQIR</sequence>
<dbReference type="HOGENOM" id="CLU_2724749_0_0_1"/>
<dbReference type="KEGG" id="dpx:DAPPUDRAFT_257294"/>
<gene>
    <name evidence="1" type="ORF">DAPPUDRAFT_257294</name>
</gene>
<organism evidence="1 2">
    <name type="scientific">Daphnia pulex</name>
    <name type="common">Water flea</name>
    <dbReference type="NCBI Taxonomy" id="6669"/>
    <lineage>
        <taxon>Eukaryota</taxon>
        <taxon>Metazoa</taxon>
        <taxon>Ecdysozoa</taxon>
        <taxon>Arthropoda</taxon>
        <taxon>Crustacea</taxon>
        <taxon>Branchiopoda</taxon>
        <taxon>Diplostraca</taxon>
        <taxon>Cladocera</taxon>
        <taxon>Anomopoda</taxon>
        <taxon>Daphniidae</taxon>
        <taxon>Daphnia</taxon>
    </lineage>
</organism>
<dbReference type="InParanoid" id="E9HDA2"/>
<dbReference type="Proteomes" id="UP000000305">
    <property type="component" value="Unassembled WGS sequence"/>
</dbReference>
<proteinExistence type="predicted"/>
<name>E9HDA2_DAPPU</name>
<accession>E9HDA2</accession>
<dbReference type="EMBL" id="GL732623">
    <property type="protein sequence ID" value="EFX70283.1"/>
    <property type="molecule type" value="Genomic_DNA"/>
</dbReference>
<evidence type="ECO:0000313" key="2">
    <source>
        <dbReference type="Proteomes" id="UP000000305"/>
    </source>
</evidence>
<evidence type="ECO:0000313" key="1">
    <source>
        <dbReference type="EMBL" id="EFX70283.1"/>
    </source>
</evidence>
<keyword evidence="2" id="KW-1185">Reference proteome</keyword>
<dbReference type="AlphaFoldDB" id="E9HDA2"/>